<reference evidence="2 3" key="1">
    <citation type="submission" date="2019-01" db="EMBL/GenBank/DDBJ databases">
        <title>Draft genome sequence of Dictyobacter sp. Uno17.</title>
        <authorList>
            <person name="Wang C.M."/>
            <person name="Zheng Y."/>
            <person name="Sakai Y."/>
            <person name="Abe K."/>
            <person name="Yokota A."/>
            <person name="Yabe S."/>
        </authorList>
    </citation>
    <scope>NUCLEOTIDE SEQUENCE [LARGE SCALE GENOMIC DNA]</scope>
    <source>
        <strain evidence="2 3">Uno17</strain>
    </source>
</reference>
<sequence>MAASICDREELGLDEIVQISNAKYDTSPYQAPQFTIGERGTDQGTTCSKQECTDKR</sequence>
<protein>
    <submittedName>
        <fullName evidence="2">Uncharacterized protein</fullName>
    </submittedName>
</protein>
<name>A0A5A5TK02_9CHLR</name>
<organism evidence="2 3">
    <name type="scientific">Dictyobacter arantiisoli</name>
    <dbReference type="NCBI Taxonomy" id="2014874"/>
    <lineage>
        <taxon>Bacteria</taxon>
        <taxon>Bacillati</taxon>
        <taxon>Chloroflexota</taxon>
        <taxon>Ktedonobacteria</taxon>
        <taxon>Ktedonobacterales</taxon>
        <taxon>Dictyobacteraceae</taxon>
        <taxon>Dictyobacter</taxon>
    </lineage>
</organism>
<gene>
    <name evidence="2" type="ORF">KDI_49170</name>
</gene>
<dbReference type="Proteomes" id="UP000322530">
    <property type="component" value="Unassembled WGS sequence"/>
</dbReference>
<proteinExistence type="predicted"/>
<evidence type="ECO:0000313" key="2">
    <source>
        <dbReference type="EMBL" id="GCF11353.1"/>
    </source>
</evidence>
<accession>A0A5A5TK02</accession>
<feature type="region of interest" description="Disordered" evidence="1">
    <location>
        <begin position="28"/>
        <end position="56"/>
    </location>
</feature>
<evidence type="ECO:0000313" key="3">
    <source>
        <dbReference type="Proteomes" id="UP000322530"/>
    </source>
</evidence>
<keyword evidence="3" id="KW-1185">Reference proteome</keyword>
<dbReference type="AlphaFoldDB" id="A0A5A5TK02"/>
<dbReference type="EMBL" id="BIXY01000106">
    <property type="protein sequence ID" value="GCF11353.1"/>
    <property type="molecule type" value="Genomic_DNA"/>
</dbReference>
<evidence type="ECO:0000256" key="1">
    <source>
        <dbReference type="SAM" id="MobiDB-lite"/>
    </source>
</evidence>
<comment type="caution">
    <text evidence="2">The sequence shown here is derived from an EMBL/GenBank/DDBJ whole genome shotgun (WGS) entry which is preliminary data.</text>
</comment>